<feature type="binding site" evidence="1">
    <location>
        <position position="69"/>
    </location>
    <ligand>
        <name>Mg(2+)</name>
        <dbReference type="ChEBI" id="CHEBI:18420"/>
        <label>1</label>
        <note>catalytic</note>
    </ligand>
</feature>
<proteinExistence type="predicted"/>
<dbReference type="GO" id="GO:0007165">
    <property type="term" value="P:signal transduction"/>
    <property type="evidence" value="ECO:0007669"/>
    <property type="project" value="TreeGrafter"/>
</dbReference>
<keyword evidence="1" id="KW-0479">Metal-binding</keyword>
<dbReference type="Gene3D" id="3.30.540.10">
    <property type="entry name" value="Fructose-1,6-Bisphosphatase, subunit A, domain 1"/>
    <property type="match status" value="1"/>
</dbReference>
<organism evidence="2 3">
    <name type="scientific">Lactococcus fujiensis JCM 16395</name>
    <dbReference type="NCBI Taxonomy" id="1291764"/>
    <lineage>
        <taxon>Bacteria</taxon>
        <taxon>Bacillati</taxon>
        <taxon>Bacillota</taxon>
        <taxon>Bacilli</taxon>
        <taxon>Lactobacillales</taxon>
        <taxon>Streptococcaceae</taxon>
        <taxon>Lactococcus</taxon>
    </lineage>
</organism>
<dbReference type="GO" id="GO:0008934">
    <property type="term" value="F:inositol monophosphate 1-phosphatase activity"/>
    <property type="evidence" value="ECO:0007669"/>
    <property type="project" value="TreeGrafter"/>
</dbReference>
<dbReference type="InterPro" id="IPR000760">
    <property type="entry name" value="Inositol_monophosphatase-like"/>
</dbReference>
<dbReference type="Gene3D" id="3.40.190.80">
    <property type="match status" value="1"/>
</dbReference>
<dbReference type="Proteomes" id="UP000218181">
    <property type="component" value="Unassembled WGS sequence"/>
</dbReference>
<reference evidence="2 3" key="1">
    <citation type="submission" date="2014-12" db="EMBL/GenBank/DDBJ databases">
        <title>Draft genome sequences of 10 type strains of Lactococcus.</title>
        <authorList>
            <person name="Sun Z."/>
            <person name="Zhong Z."/>
            <person name="Liu W."/>
            <person name="Zhang W."/>
            <person name="Zhang H."/>
        </authorList>
    </citation>
    <scope>NUCLEOTIDE SEQUENCE [LARGE SCALE GENOMIC DNA]</scope>
    <source>
        <strain evidence="2 3">JCM 16395</strain>
    </source>
</reference>
<keyword evidence="1" id="KW-0460">Magnesium</keyword>
<evidence type="ECO:0000313" key="2">
    <source>
        <dbReference type="EMBL" id="PCS00358.1"/>
    </source>
</evidence>
<feature type="binding site" evidence="1">
    <location>
        <position position="187"/>
    </location>
    <ligand>
        <name>Mg(2+)</name>
        <dbReference type="ChEBI" id="CHEBI:18420"/>
        <label>1</label>
        <note>catalytic</note>
    </ligand>
</feature>
<dbReference type="PANTHER" id="PTHR20854">
    <property type="entry name" value="INOSITOL MONOPHOSPHATASE"/>
    <property type="match status" value="1"/>
</dbReference>
<dbReference type="GO" id="GO:0006020">
    <property type="term" value="P:inositol metabolic process"/>
    <property type="evidence" value="ECO:0007669"/>
    <property type="project" value="TreeGrafter"/>
</dbReference>
<keyword evidence="3" id="KW-1185">Reference proteome</keyword>
<dbReference type="EMBL" id="JXJU01000004">
    <property type="protein sequence ID" value="PCS00358.1"/>
    <property type="molecule type" value="Genomic_DNA"/>
</dbReference>
<feature type="binding site" evidence="1">
    <location>
        <position position="48"/>
    </location>
    <ligand>
        <name>Mg(2+)</name>
        <dbReference type="ChEBI" id="CHEBI:18420"/>
        <label>1</label>
        <note>catalytic</note>
    </ligand>
</feature>
<name>A0A2A5RM21_9LACT</name>
<evidence type="ECO:0000313" key="3">
    <source>
        <dbReference type="Proteomes" id="UP000218181"/>
    </source>
</evidence>
<feature type="binding site" evidence="1">
    <location>
        <position position="67"/>
    </location>
    <ligand>
        <name>Mg(2+)</name>
        <dbReference type="ChEBI" id="CHEBI:18420"/>
        <label>1</label>
        <note>catalytic</note>
    </ligand>
</feature>
<dbReference type="GO" id="GO:0046872">
    <property type="term" value="F:metal ion binding"/>
    <property type="evidence" value="ECO:0007669"/>
    <property type="project" value="UniProtKB-KW"/>
</dbReference>
<dbReference type="STRING" id="1291764.GCA_001311235_02537"/>
<feature type="binding site" evidence="1">
    <location>
        <position position="70"/>
    </location>
    <ligand>
        <name>Mg(2+)</name>
        <dbReference type="ChEBI" id="CHEBI:18420"/>
        <label>1</label>
        <note>catalytic</note>
    </ligand>
</feature>
<protein>
    <submittedName>
        <fullName evidence="2">Fructose-1 6-bisphosphatase</fullName>
    </submittedName>
</protein>
<accession>A0A2A5RM21</accession>
<dbReference type="PANTHER" id="PTHR20854:SF4">
    <property type="entry name" value="INOSITOL-1-MONOPHOSPHATASE-RELATED"/>
    <property type="match status" value="1"/>
</dbReference>
<gene>
    <name evidence="2" type="ORF">RT41_GL001245</name>
</gene>
<evidence type="ECO:0000256" key="1">
    <source>
        <dbReference type="PIRSR" id="PIRSR600760-2"/>
    </source>
</evidence>
<dbReference type="PRINTS" id="PR00377">
    <property type="entry name" value="IMPHPHTASES"/>
</dbReference>
<sequence>MRENINGPVKITEKTRPDDLVTNYDQLVQKNIVGQIKHAFPDDLILAEEDEIKTAFSASIPSLWILDPIDGTTNFIVQRDKFAVMLAYYEYGVGKFGIILDVMKERLYWSDEAAAYCNDRLLKKKDFNLHYSLIGVNAYMYRTNTGGLLDLSFQTLGVRTSGSAGISYTDLFEGKLMGYFSNLQPWDYAAGSIIASQLGFVTKSLDGGEPTFSGREMIYTVPKSLQNEIQNYLKSSKIE</sequence>
<comment type="cofactor">
    <cofactor evidence="1">
        <name>Mg(2+)</name>
        <dbReference type="ChEBI" id="CHEBI:18420"/>
    </cofactor>
</comment>
<dbReference type="Pfam" id="PF00459">
    <property type="entry name" value="Inositol_P"/>
    <property type="match status" value="1"/>
</dbReference>
<dbReference type="SUPFAM" id="SSF56655">
    <property type="entry name" value="Carbohydrate phosphatase"/>
    <property type="match status" value="1"/>
</dbReference>
<dbReference type="AlphaFoldDB" id="A0A2A5RM21"/>
<comment type="caution">
    <text evidence="2">The sequence shown here is derived from an EMBL/GenBank/DDBJ whole genome shotgun (WGS) entry which is preliminary data.</text>
</comment>
<dbReference type="CDD" id="cd01637">
    <property type="entry name" value="IMPase_like"/>
    <property type="match status" value="1"/>
</dbReference>